<dbReference type="GO" id="GO:0035494">
    <property type="term" value="P:SNARE complex disassembly"/>
    <property type="evidence" value="ECO:0007669"/>
    <property type="project" value="InterPro"/>
</dbReference>
<dbReference type="Proteomes" id="UP001187531">
    <property type="component" value="Unassembled WGS sequence"/>
</dbReference>
<keyword evidence="4" id="KW-0653">Protein transport</keyword>
<comment type="catalytic activity">
    <reaction evidence="4">
        <text>ATP + H2O = ADP + phosphate + H(+)</text>
        <dbReference type="Rhea" id="RHEA:13065"/>
        <dbReference type="ChEBI" id="CHEBI:15377"/>
        <dbReference type="ChEBI" id="CHEBI:15378"/>
        <dbReference type="ChEBI" id="CHEBI:30616"/>
        <dbReference type="ChEBI" id="CHEBI:43474"/>
        <dbReference type="ChEBI" id="CHEBI:456216"/>
        <dbReference type="EC" id="3.6.4.6"/>
    </reaction>
</comment>
<keyword evidence="4" id="KW-0931">ER-Golgi transport</keyword>
<dbReference type="EC" id="3.6.4.6" evidence="4"/>
<sequence>MVSGPEILSRYVGSAEAKIRQLFAEAEWDQKVELASISKNFNAVELAALVQAAFSRTLFRSIKISTKEEEDEVETFPDIDNVSLTRDDFFDALEPDEVEVDQSDLDASYAKGLSKLAAKLMKVSRESSGTIAAVGSEIEAESELHKLKMKNKRQQ</sequence>
<dbReference type="GO" id="GO:0006891">
    <property type="term" value="P:intra-Golgi vesicle-mediated transport"/>
    <property type="evidence" value="ECO:0007669"/>
    <property type="project" value="TreeGrafter"/>
</dbReference>
<dbReference type="InterPro" id="IPR039812">
    <property type="entry name" value="Vesicle-fus_ATPase"/>
</dbReference>
<comment type="cofactor">
    <cofactor evidence="4">
        <name>Mg(2+)</name>
        <dbReference type="ChEBI" id="CHEBI:18420"/>
    </cofactor>
    <text evidence="4">Binds 1 Mg(2+) ion per subunit.</text>
</comment>
<protein>
    <recommendedName>
        <fullName evidence="4">Vesicle-fusing ATPase</fullName>
        <ecNumber evidence="4">3.6.4.6</ecNumber>
    </recommendedName>
</protein>
<gene>
    <name evidence="5" type="ORF">QYM36_016413</name>
</gene>
<evidence type="ECO:0000256" key="1">
    <source>
        <dbReference type="ARBA" id="ARBA00006914"/>
    </source>
</evidence>
<dbReference type="GO" id="GO:0016887">
    <property type="term" value="F:ATP hydrolysis activity"/>
    <property type="evidence" value="ECO:0007669"/>
    <property type="project" value="InterPro"/>
</dbReference>
<keyword evidence="3 4" id="KW-0067">ATP-binding</keyword>
<dbReference type="EMBL" id="JAVRJZ010000020">
    <property type="protein sequence ID" value="KAK2706364.1"/>
    <property type="molecule type" value="Genomic_DNA"/>
</dbReference>
<dbReference type="GO" id="GO:0046872">
    <property type="term" value="F:metal ion binding"/>
    <property type="evidence" value="ECO:0007669"/>
    <property type="project" value="UniProtKB-UniRule"/>
</dbReference>
<dbReference type="GO" id="GO:0005524">
    <property type="term" value="F:ATP binding"/>
    <property type="evidence" value="ECO:0007669"/>
    <property type="project" value="UniProtKB-UniRule"/>
</dbReference>
<keyword evidence="2 4" id="KW-0547">Nucleotide-binding</keyword>
<comment type="subcellular location">
    <subcellularLocation>
        <location evidence="4">Cytoplasm</location>
    </subcellularLocation>
</comment>
<accession>A0AA88KTP6</accession>
<keyword evidence="4" id="KW-0479">Metal-binding</keyword>
<keyword evidence="4" id="KW-0813">Transport</keyword>
<keyword evidence="4" id="KW-0378">Hydrolase</keyword>
<dbReference type="GO" id="GO:0005795">
    <property type="term" value="C:Golgi stack"/>
    <property type="evidence" value="ECO:0007669"/>
    <property type="project" value="TreeGrafter"/>
</dbReference>
<organism evidence="5 6">
    <name type="scientific">Artemia franciscana</name>
    <name type="common">Brine shrimp</name>
    <name type="synonym">Artemia sanfranciscana</name>
    <dbReference type="NCBI Taxonomy" id="6661"/>
    <lineage>
        <taxon>Eukaryota</taxon>
        <taxon>Metazoa</taxon>
        <taxon>Ecdysozoa</taxon>
        <taxon>Arthropoda</taxon>
        <taxon>Crustacea</taxon>
        <taxon>Branchiopoda</taxon>
        <taxon>Anostraca</taxon>
        <taxon>Artemiidae</taxon>
        <taxon>Artemia</taxon>
    </lineage>
</organism>
<dbReference type="EMBL" id="JAVRJZ010000020">
    <property type="protein sequence ID" value="KAK2706363.1"/>
    <property type="molecule type" value="Genomic_DNA"/>
</dbReference>
<comment type="function">
    <text evidence="4">Required for vesicle-mediated transport. Catalyzes the fusion of transport vesicles within the Golgi cisternae. Is also required for transport from the endoplasmic reticulum to the Golgi stack. Seems to function as a fusion protein required for the delivery of cargo proteins to all compartments of the Golgi stack independent of vesicle origin.</text>
</comment>
<comment type="caution">
    <text evidence="5">The sequence shown here is derived from an EMBL/GenBank/DDBJ whole genome shotgun (WGS) entry which is preliminary data.</text>
</comment>
<keyword evidence="4" id="KW-0460">Magnesium</keyword>
<dbReference type="GO" id="GO:0043001">
    <property type="term" value="P:Golgi to plasma membrane protein transport"/>
    <property type="evidence" value="ECO:0007669"/>
    <property type="project" value="TreeGrafter"/>
</dbReference>
<dbReference type="PANTHER" id="PTHR23078:SF3">
    <property type="entry name" value="VESICLE-FUSING ATPASE"/>
    <property type="match status" value="1"/>
</dbReference>
<evidence type="ECO:0000256" key="4">
    <source>
        <dbReference type="RuleBase" id="RU367045"/>
    </source>
</evidence>
<evidence type="ECO:0000256" key="2">
    <source>
        <dbReference type="ARBA" id="ARBA00022741"/>
    </source>
</evidence>
<name>A0AA88KTP6_ARTSF</name>
<dbReference type="PANTHER" id="PTHR23078">
    <property type="entry name" value="VESICULAR-FUSION PROTEIN NSF"/>
    <property type="match status" value="1"/>
</dbReference>
<evidence type="ECO:0000256" key="3">
    <source>
        <dbReference type="ARBA" id="ARBA00022840"/>
    </source>
</evidence>
<reference evidence="5" key="1">
    <citation type="submission" date="2023-07" db="EMBL/GenBank/DDBJ databases">
        <title>Chromosome-level genome assembly of Artemia franciscana.</title>
        <authorList>
            <person name="Jo E."/>
        </authorList>
    </citation>
    <scope>NUCLEOTIDE SEQUENCE</scope>
    <source>
        <tissue evidence="5">Whole body</tissue>
    </source>
</reference>
<proteinExistence type="inferred from homology"/>
<evidence type="ECO:0000313" key="6">
    <source>
        <dbReference type="Proteomes" id="UP001187531"/>
    </source>
</evidence>
<evidence type="ECO:0000313" key="5">
    <source>
        <dbReference type="EMBL" id="KAK2706363.1"/>
    </source>
</evidence>
<keyword evidence="4" id="KW-0963">Cytoplasm</keyword>
<keyword evidence="6" id="KW-1185">Reference proteome</keyword>
<comment type="similarity">
    <text evidence="1 4">Belongs to the AAA ATPase family.</text>
</comment>
<dbReference type="AlphaFoldDB" id="A0AA88KTP6"/>